<accession>A0A0G4IW45</accession>
<dbReference type="SMART" id="SM00064">
    <property type="entry name" value="FYVE"/>
    <property type="match status" value="1"/>
</dbReference>
<evidence type="ECO:0000256" key="5">
    <source>
        <dbReference type="SAM" id="MobiDB-lite"/>
    </source>
</evidence>
<evidence type="ECO:0000313" key="8">
    <source>
        <dbReference type="Proteomes" id="UP000039324"/>
    </source>
</evidence>
<feature type="compositionally biased region" description="Low complexity" evidence="5">
    <location>
        <begin position="21"/>
        <end position="33"/>
    </location>
</feature>
<evidence type="ECO:0000256" key="2">
    <source>
        <dbReference type="ARBA" id="ARBA00022771"/>
    </source>
</evidence>
<evidence type="ECO:0000259" key="6">
    <source>
        <dbReference type="PROSITE" id="PS50178"/>
    </source>
</evidence>
<dbReference type="Pfam" id="PF01363">
    <property type="entry name" value="FYVE"/>
    <property type="match status" value="1"/>
</dbReference>
<evidence type="ECO:0000256" key="3">
    <source>
        <dbReference type="ARBA" id="ARBA00022833"/>
    </source>
</evidence>
<dbReference type="AlphaFoldDB" id="A0A0G4IW45"/>
<name>A0A0G4IW45_PLABS</name>
<dbReference type="InterPro" id="IPR013083">
    <property type="entry name" value="Znf_RING/FYVE/PHD"/>
</dbReference>
<dbReference type="PANTHER" id="PTHR23164:SF30">
    <property type="entry name" value="EARLY ENDOSOME ANTIGEN 1"/>
    <property type="match status" value="1"/>
</dbReference>
<evidence type="ECO:0000256" key="4">
    <source>
        <dbReference type="PROSITE-ProRule" id="PRU00091"/>
    </source>
</evidence>
<dbReference type="OrthoDB" id="660555at2759"/>
<dbReference type="PANTHER" id="PTHR23164">
    <property type="entry name" value="EARLY ENDOSOME ANTIGEN 1"/>
    <property type="match status" value="1"/>
</dbReference>
<keyword evidence="1" id="KW-0479">Metal-binding</keyword>
<feature type="region of interest" description="Disordered" evidence="5">
    <location>
        <begin position="329"/>
        <end position="353"/>
    </location>
</feature>
<dbReference type="InterPro" id="IPR011011">
    <property type="entry name" value="Znf_FYVE_PHD"/>
</dbReference>
<feature type="domain" description="FYVE-type" evidence="6">
    <location>
        <begin position="83"/>
        <end position="141"/>
    </location>
</feature>
<evidence type="ECO:0000313" key="7">
    <source>
        <dbReference type="EMBL" id="CEO99563.1"/>
    </source>
</evidence>
<proteinExistence type="predicted"/>
<dbReference type="Proteomes" id="UP000039324">
    <property type="component" value="Unassembled WGS sequence"/>
</dbReference>
<gene>
    <name evidence="7" type="ORF">PBRA_007296</name>
</gene>
<dbReference type="InterPro" id="IPR000306">
    <property type="entry name" value="Znf_FYVE"/>
</dbReference>
<dbReference type="EMBL" id="CDSF01000091">
    <property type="protein sequence ID" value="CEO99563.1"/>
    <property type="molecule type" value="Genomic_DNA"/>
</dbReference>
<reference evidence="7 8" key="1">
    <citation type="submission" date="2015-02" db="EMBL/GenBank/DDBJ databases">
        <authorList>
            <person name="Chooi Y.-H."/>
        </authorList>
    </citation>
    <scope>NUCLEOTIDE SEQUENCE [LARGE SCALE GENOMIC DNA]</scope>
    <source>
        <strain evidence="7">E3</strain>
    </source>
</reference>
<dbReference type="InterPro" id="IPR017455">
    <property type="entry name" value="Znf_FYVE-rel"/>
</dbReference>
<dbReference type="SUPFAM" id="SSF57903">
    <property type="entry name" value="FYVE/PHD zinc finger"/>
    <property type="match status" value="1"/>
</dbReference>
<dbReference type="PROSITE" id="PS50178">
    <property type="entry name" value="ZF_FYVE"/>
    <property type="match status" value="1"/>
</dbReference>
<feature type="region of interest" description="Disordered" evidence="5">
    <location>
        <begin position="1"/>
        <end position="33"/>
    </location>
</feature>
<dbReference type="Gene3D" id="3.30.40.10">
    <property type="entry name" value="Zinc/RING finger domain, C3HC4 (zinc finger)"/>
    <property type="match status" value="1"/>
</dbReference>
<keyword evidence="8" id="KW-1185">Reference proteome</keyword>
<protein>
    <recommendedName>
        <fullName evidence="6">FYVE-type domain-containing protein</fullName>
    </recommendedName>
</protein>
<feature type="compositionally biased region" description="Gly residues" evidence="5">
    <location>
        <begin position="1"/>
        <end position="14"/>
    </location>
</feature>
<keyword evidence="3" id="KW-0862">Zinc</keyword>
<keyword evidence="2 4" id="KW-0863">Zinc-finger</keyword>
<sequence length="416" mass="44395">MALGGGTRATGGQAGRRETRQASVPGSGSSSRRPSLPLAVVVVTSGANFPITMKSSATDATRALPAAAATGVSPREARRWVHDHSYDACFGCLRKFNMFNRRHHCRLCGQLFCKSCSSNRCELSPDQGFVRVCDSCFVKQRRGSQPATVGFNGAAAAAVVPLPTSIFSGLAEPAGHAVMVAEFDDVAPVTAACRLTRTLACTCYESIGQQQQQAQAVQSGHWTFDDTRRLRLDLQFQAQGSALFTARLHTSSGTFVGAGHVVIQAVDLRDVRTERVIRMAGSLAWKLSRAASTTTTVTGSGASRVHLLTVVDGEILDALSGIADAQEDEATRRQTVKSGSATSTAEAEASRRRRSTLFEPVDDIVSARTQLQVKADQLRLMKECIIRANECVQDGAVPDAAPLSCMCFHCFGTIVV</sequence>
<organism evidence="7 8">
    <name type="scientific">Plasmodiophora brassicae</name>
    <name type="common">Clubroot disease agent</name>
    <dbReference type="NCBI Taxonomy" id="37360"/>
    <lineage>
        <taxon>Eukaryota</taxon>
        <taxon>Sar</taxon>
        <taxon>Rhizaria</taxon>
        <taxon>Endomyxa</taxon>
        <taxon>Phytomyxea</taxon>
        <taxon>Plasmodiophorida</taxon>
        <taxon>Plasmodiophoridae</taxon>
        <taxon>Plasmodiophora</taxon>
    </lineage>
</organism>
<evidence type="ECO:0000256" key="1">
    <source>
        <dbReference type="ARBA" id="ARBA00022723"/>
    </source>
</evidence>
<dbReference type="GO" id="GO:0008270">
    <property type="term" value="F:zinc ion binding"/>
    <property type="evidence" value="ECO:0007669"/>
    <property type="project" value="UniProtKB-KW"/>
</dbReference>